<accession>A0ABP0LHH9</accession>
<evidence type="ECO:0000313" key="1">
    <source>
        <dbReference type="EMBL" id="CAK9038438.1"/>
    </source>
</evidence>
<reference evidence="1 2" key="1">
    <citation type="submission" date="2024-02" db="EMBL/GenBank/DDBJ databases">
        <authorList>
            <person name="Chen Y."/>
            <person name="Shah S."/>
            <person name="Dougan E. K."/>
            <person name="Thang M."/>
            <person name="Chan C."/>
        </authorList>
    </citation>
    <scope>NUCLEOTIDE SEQUENCE [LARGE SCALE GENOMIC DNA]</scope>
</reference>
<gene>
    <name evidence="1" type="ORF">CCMP2556_LOCUS21026</name>
</gene>
<protein>
    <submittedName>
        <fullName evidence="1">Uncharacterized protein</fullName>
    </submittedName>
</protein>
<dbReference type="Proteomes" id="UP001642484">
    <property type="component" value="Unassembled WGS sequence"/>
</dbReference>
<evidence type="ECO:0000313" key="2">
    <source>
        <dbReference type="Proteomes" id="UP001642484"/>
    </source>
</evidence>
<comment type="caution">
    <text evidence="1">The sequence shown here is derived from an EMBL/GenBank/DDBJ whole genome shotgun (WGS) entry which is preliminary data.</text>
</comment>
<proteinExistence type="predicted"/>
<name>A0ABP0LHH9_9DINO</name>
<keyword evidence="2" id="KW-1185">Reference proteome</keyword>
<dbReference type="EMBL" id="CAXAMN010012536">
    <property type="protein sequence ID" value="CAK9038438.1"/>
    <property type="molecule type" value="Genomic_DNA"/>
</dbReference>
<sequence length="238" mass="26208">MEVCKKDECATLWNTMDLFTNLLDTHAKVMKAEQSLSIETFSDAARSMHTLTQSKAIPELRLTFNDTDTEGNVCKCASLLVKLFDMPSKNDLQVAWMKILLREGKFDAVKTMDSVCKALLDSQASSFLRAMTVMLSLQEGKAAETLDVQTQAGRKEAITQYAQIATFNLQEIPSDVNGLGDCAKLIETVVKAAEDALGVIADGLSAEKEQVQATYKKYQPIVQGVMDWDEAKPSIAKL</sequence>
<organism evidence="1 2">
    <name type="scientific">Durusdinium trenchii</name>
    <dbReference type="NCBI Taxonomy" id="1381693"/>
    <lineage>
        <taxon>Eukaryota</taxon>
        <taxon>Sar</taxon>
        <taxon>Alveolata</taxon>
        <taxon>Dinophyceae</taxon>
        <taxon>Suessiales</taxon>
        <taxon>Symbiodiniaceae</taxon>
        <taxon>Durusdinium</taxon>
    </lineage>
</organism>